<dbReference type="Proteomes" id="UP000255248">
    <property type="component" value="Unassembled WGS sequence"/>
</dbReference>
<accession>A0A376DM07</accession>
<keyword evidence="1" id="KW-0472">Membrane</keyword>
<feature type="transmembrane region" description="Helical" evidence="1">
    <location>
        <begin position="20"/>
        <end position="43"/>
    </location>
</feature>
<evidence type="ECO:0000256" key="1">
    <source>
        <dbReference type="SAM" id="Phobius"/>
    </source>
</evidence>
<gene>
    <name evidence="2" type="ORF">NCTC12121_03174</name>
</gene>
<evidence type="ECO:0000313" key="2">
    <source>
        <dbReference type="EMBL" id="STC91707.1"/>
    </source>
</evidence>
<organism evidence="2 3">
    <name type="scientific">Edwardsiella hoshinae</name>
    <dbReference type="NCBI Taxonomy" id="93378"/>
    <lineage>
        <taxon>Bacteria</taxon>
        <taxon>Pseudomonadati</taxon>
        <taxon>Pseudomonadota</taxon>
        <taxon>Gammaproteobacteria</taxon>
        <taxon>Enterobacterales</taxon>
        <taxon>Hafniaceae</taxon>
        <taxon>Edwardsiella</taxon>
    </lineage>
</organism>
<dbReference type="RefSeq" id="WP_155964361.1">
    <property type="nucleotide sequence ID" value="NZ_CP016043.1"/>
</dbReference>
<sequence>MWQAKARDVASTTRRWRLKLGWVIFFLLLLGGAALGGMLLLIAQAL</sequence>
<proteinExistence type="predicted"/>
<dbReference type="AlphaFoldDB" id="A0A376DM07"/>
<keyword evidence="1" id="KW-1133">Transmembrane helix</keyword>
<dbReference type="EMBL" id="UFXZ01000001">
    <property type="protein sequence ID" value="STC91707.1"/>
    <property type="molecule type" value="Genomic_DNA"/>
</dbReference>
<keyword evidence="1" id="KW-0812">Transmembrane</keyword>
<evidence type="ECO:0000313" key="3">
    <source>
        <dbReference type="Proteomes" id="UP000255248"/>
    </source>
</evidence>
<name>A0A376DM07_9GAMM</name>
<protein>
    <submittedName>
        <fullName evidence="2">Uncharacterized protein</fullName>
    </submittedName>
</protein>
<reference evidence="2 3" key="1">
    <citation type="submission" date="2018-06" db="EMBL/GenBank/DDBJ databases">
        <authorList>
            <consortium name="Pathogen Informatics"/>
            <person name="Doyle S."/>
        </authorList>
    </citation>
    <scope>NUCLEOTIDE SEQUENCE [LARGE SCALE GENOMIC DNA]</scope>
    <source>
        <strain evidence="2 3">NCTC12121</strain>
    </source>
</reference>